<feature type="transmembrane region" description="Helical" evidence="6">
    <location>
        <begin position="194"/>
        <end position="216"/>
    </location>
</feature>
<evidence type="ECO:0000256" key="5">
    <source>
        <dbReference type="SAM" id="MobiDB-lite"/>
    </source>
</evidence>
<dbReference type="EMBL" id="JALJOQ010000030">
    <property type="protein sequence ID" value="KAK9807442.1"/>
    <property type="molecule type" value="Genomic_DNA"/>
</dbReference>
<comment type="subcellular location">
    <subcellularLocation>
        <location evidence="1">Membrane</location>
        <topology evidence="1">Multi-pass membrane protein</topology>
    </subcellularLocation>
</comment>
<dbReference type="PANTHER" id="PTHR30249:SF0">
    <property type="entry name" value="PLASTIDAL GLYCOLATE_GLYCERATE TRANSLOCATOR 1, CHLOROPLASTIC"/>
    <property type="match status" value="1"/>
</dbReference>
<keyword evidence="4 6" id="KW-0472">Membrane</keyword>
<feature type="transmembrane region" description="Helical" evidence="6">
    <location>
        <begin position="339"/>
        <end position="357"/>
    </location>
</feature>
<proteinExistence type="predicted"/>
<evidence type="ECO:0000256" key="2">
    <source>
        <dbReference type="ARBA" id="ARBA00022692"/>
    </source>
</evidence>
<dbReference type="GO" id="GO:0016020">
    <property type="term" value="C:membrane"/>
    <property type="evidence" value="ECO:0007669"/>
    <property type="project" value="UniProtKB-SubCell"/>
</dbReference>
<evidence type="ECO:0000256" key="6">
    <source>
        <dbReference type="SAM" id="Phobius"/>
    </source>
</evidence>
<evidence type="ECO:0000256" key="3">
    <source>
        <dbReference type="ARBA" id="ARBA00022989"/>
    </source>
</evidence>
<reference evidence="7 8" key="1">
    <citation type="journal article" date="2024" name="Nat. Commun.">
        <title>Phylogenomics reveals the evolutionary origins of lichenization in chlorophyte algae.</title>
        <authorList>
            <person name="Puginier C."/>
            <person name="Libourel C."/>
            <person name="Otte J."/>
            <person name="Skaloud P."/>
            <person name="Haon M."/>
            <person name="Grisel S."/>
            <person name="Petersen M."/>
            <person name="Berrin J.G."/>
            <person name="Delaux P.M."/>
            <person name="Dal Grande F."/>
            <person name="Keller J."/>
        </authorList>
    </citation>
    <scope>NUCLEOTIDE SEQUENCE [LARGE SCALE GENOMIC DNA]</scope>
    <source>
        <strain evidence="7 8">SAG 2036</strain>
    </source>
</reference>
<keyword evidence="2 6" id="KW-0812">Transmembrane</keyword>
<dbReference type="PANTHER" id="PTHR30249">
    <property type="entry name" value="PUTATIVE SEROTONIN TRANSPORTER"/>
    <property type="match status" value="1"/>
</dbReference>
<feature type="compositionally biased region" description="Basic and acidic residues" evidence="5">
    <location>
        <begin position="74"/>
        <end position="86"/>
    </location>
</feature>
<feature type="transmembrane region" description="Helical" evidence="6">
    <location>
        <begin position="167"/>
        <end position="188"/>
    </location>
</feature>
<feature type="transmembrane region" description="Helical" evidence="6">
    <location>
        <begin position="369"/>
        <end position="388"/>
    </location>
</feature>
<organism evidence="7 8">
    <name type="scientific">Symbiochloris irregularis</name>
    <dbReference type="NCBI Taxonomy" id="706552"/>
    <lineage>
        <taxon>Eukaryota</taxon>
        <taxon>Viridiplantae</taxon>
        <taxon>Chlorophyta</taxon>
        <taxon>core chlorophytes</taxon>
        <taxon>Trebouxiophyceae</taxon>
        <taxon>Trebouxiales</taxon>
        <taxon>Trebouxiaceae</taxon>
        <taxon>Symbiochloris</taxon>
    </lineage>
</organism>
<feature type="region of interest" description="Disordered" evidence="5">
    <location>
        <begin position="1"/>
        <end position="86"/>
    </location>
</feature>
<feature type="transmembrane region" description="Helical" evidence="6">
    <location>
        <begin position="408"/>
        <end position="431"/>
    </location>
</feature>
<gene>
    <name evidence="7" type="ORF">WJX73_007719</name>
</gene>
<evidence type="ECO:0000256" key="4">
    <source>
        <dbReference type="ARBA" id="ARBA00023136"/>
    </source>
</evidence>
<feature type="transmembrane region" description="Helical" evidence="6">
    <location>
        <begin position="130"/>
        <end position="146"/>
    </location>
</feature>
<dbReference type="Pfam" id="PF04172">
    <property type="entry name" value="LrgB"/>
    <property type="match status" value="1"/>
</dbReference>
<dbReference type="InterPro" id="IPR007300">
    <property type="entry name" value="CidB/LrgB"/>
</dbReference>
<evidence type="ECO:0000313" key="8">
    <source>
        <dbReference type="Proteomes" id="UP001465755"/>
    </source>
</evidence>
<evidence type="ECO:0000313" key="7">
    <source>
        <dbReference type="EMBL" id="KAK9807442.1"/>
    </source>
</evidence>
<accession>A0AAW1PFT8</accession>
<name>A0AAW1PFT8_9CHLO</name>
<protein>
    <recommendedName>
        <fullName evidence="9">LrgB-like protein</fullName>
    </recommendedName>
</protein>
<keyword evidence="8" id="KW-1185">Reference proteome</keyword>
<evidence type="ECO:0008006" key="9">
    <source>
        <dbReference type="Google" id="ProtNLM"/>
    </source>
</evidence>
<evidence type="ECO:0000256" key="1">
    <source>
        <dbReference type="ARBA" id="ARBA00004141"/>
    </source>
</evidence>
<keyword evidence="3 6" id="KW-1133">Transmembrane helix</keyword>
<comment type="caution">
    <text evidence="7">The sequence shown here is derived from an EMBL/GenBank/DDBJ whole genome shotgun (WGS) entry which is preliminary data.</text>
</comment>
<dbReference type="AlphaFoldDB" id="A0AAW1PFT8"/>
<feature type="compositionally biased region" description="Polar residues" evidence="5">
    <location>
        <begin position="27"/>
        <end position="38"/>
    </location>
</feature>
<feature type="transmembrane region" description="Helical" evidence="6">
    <location>
        <begin position="478"/>
        <end position="502"/>
    </location>
</feature>
<feature type="transmembrane region" description="Helical" evidence="6">
    <location>
        <begin position="94"/>
        <end position="110"/>
    </location>
</feature>
<feature type="transmembrane region" description="Helical" evidence="6">
    <location>
        <begin position="269"/>
        <end position="286"/>
    </location>
</feature>
<feature type="transmembrane region" description="Helical" evidence="6">
    <location>
        <begin position="298"/>
        <end position="319"/>
    </location>
</feature>
<dbReference type="Proteomes" id="UP001465755">
    <property type="component" value="Unassembled WGS sequence"/>
</dbReference>
<sequence>MSIVARTLHPEWNFSSDQPVPPRLQATGRSSPDDSSALNDPEALVKRDVDSQPDGSGTMPYPGDRSALLSGGPRDGDGEEVHTGRSRQKESHSALAYLHWAAAIASLWLADKAVAKLAKSAHVDFPPPLIGMFIIIAGLVGSSAVSESGCQKIEAFFKPALVWIQRWLPLFYVPSLIMLPLTLNTINGVALTKILSIIAIGMPFTLLVTAQVAIVIRRISQTELEPAKPEAQLPPFSKVHHIAWGATWLVSLAGCALSSSAQVTRYASSSYMLASTVGGYLIGCALPAKLTAFLHPMITTACLANFSALLMGTLTGAGYETTLRGFLTKNAAQQGAGDLLMSFLGVVILTFGFKIFSQRRLMVRHAPEIFGSTTASAAFSIFATAFAAKAAGLAPELARALVPRCVTIALALPMAAALHAPAGICVAGVALSGLLGANFGQAILSRFGFRDPIARGLSQAGAAHGLGTAAIASDEPEALPFCALAYALIGIISTVLVSIPAVRGSIFAITA</sequence>